<evidence type="ECO:0000313" key="1">
    <source>
        <dbReference type="EMBL" id="GIH05724.1"/>
    </source>
</evidence>
<name>A0A8J3VFV9_9ACTN</name>
<reference evidence="1" key="1">
    <citation type="submission" date="2021-01" db="EMBL/GenBank/DDBJ databases">
        <title>Whole genome shotgun sequence of Rhizocola hellebori NBRC 109834.</title>
        <authorList>
            <person name="Komaki H."/>
            <person name="Tamura T."/>
        </authorList>
    </citation>
    <scope>NUCLEOTIDE SEQUENCE</scope>
    <source>
        <strain evidence="1">NBRC 109834</strain>
    </source>
</reference>
<dbReference type="EMBL" id="BONY01000021">
    <property type="protein sequence ID" value="GIH05724.1"/>
    <property type="molecule type" value="Genomic_DNA"/>
</dbReference>
<evidence type="ECO:0000313" key="2">
    <source>
        <dbReference type="Proteomes" id="UP000612899"/>
    </source>
</evidence>
<proteinExistence type="predicted"/>
<dbReference type="Proteomes" id="UP000612899">
    <property type="component" value="Unassembled WGS sequence"/>
</dbReference>
<protein>
    <submittedName>
        <fullName evidence="1">Uncharacterized protein</fullName>
    </submittedName>
</protein>
<gene>
    <name evidence="1" type="ORF">Rhe02_37910</name>
</gene>
<comment type="caution">
    <text evidence="1">The sequence shown here is derived from an EMBL/GenBank/DDBJ whole genome shotgun (WGS) entry which is preliminary data.</text>
</comment>
<accession>A0A8J3VFV9</accession>
<keyword evidence="2" id="KW-1185">Reference proteome</keyword>
<sequence>MSIGVGDMAWARTGNMPRMSAPAPADADGEPGKVKCVTISSALMVLAGCRWPRWSMANPNLGVITCGEATVVHMG</sequence>
<organism evidence="1 2">
    <name type="scientific">Rhizocola hellebori</name>
    <dbReference type="NCBI Taxonomy" id="1392758"/>
    <lineage>
        <taxon>Bacteria</taxon>
        <taxon>Bacillati</taxon>
        <taxon>Actinomycetota</taxon>
        <taxon>Actinomycetes</taxon>
        <taxon>Micromonosporales</taxon>
        <taxon>Micromonosporaceae</taxon>
        <taxon>Rhizocola</taxon>
    </lineage>
</organism>
<dbReference type="AlphaFoldDB" id="A0A8J3VFV9"/>